<proteinExistence type="predicted"/>
<accession>A0A3A2Z971</accession>
<keyword evidence="2" id="KW-1133">Transmembrane helix</keyword>
<dbReference type="PANTHER" id="PTHR38694:SF2">
    <property type="match status" value="1"/>
</dbReference>
<comment type="caution">
    <text evidence="3">The sequence shown here is derived from an EMBL/GenBank/DDBJ whole genome shotgun (WGS) entry which is preliminary data.</text>
</comment>
<dbReference type="Pfam" id="PF11696">
    <property type="entry name" value="DUF3292"/>
    <property type="match status" value="1"/>
</dbReference>
<evidence type="ECO:0000313" key="4">
    <source>
        <dbReference type="Proteomes" id="UP000266188"/>
    </source>
</evidence>
<evidence type="ECO:0000256" key="1">
    <source>
        <dbReference type="SAM" id="MobiDB-lite"/>
    </source>
</evidence>
<evidence type="ECO:0000256" key="2">
    <source>
        <dbReference type="SAM" id="Phobius"/>
    </source>
</evidence>
<dbReference type="InterPro" id="IPR021709">
    <property type="entry name" value="DUF3292"/>
</dbReference>
<feature type="region of interest" description="Disordered" evidence="1">
    <location>
        <begin position="181"/>
        <end position="219"/>
    </location>
</feature>
<dbReference type="PANTHER" id="PTHR38694">
    <property type="entry name" value="CONSERVED EXPRESSED PROTEIN"/>
    <property type="match status" value="1"/>
</dbReference>
<keyword evidence="4" id="KW-1185">Reference proteome</keyword>
<dbReference type="EMBL" id="MVGC01000403">
    <property type="protein sequence ID" value="RJE19466.1"/>
    <property type="molecule type" value="Genomic_DNA"/>
</dbReference>
<evidence type="ECO:0000313" key="3">
    <source>
        <dbReference type="EMBL" id="RJE19466.1"/>
    </source>
</evidence>
<name>A0A3A2Z971_9EURO</name>
<feature type="compositionally biased region" description="Polar residues" evidence="1">
    <location>
        <begin position="198"/>
        <end position="208"/>
    </location>
</feature>
<reference evidence="4" key="1">
    <citation type="submission" date="2017-02" db="EMBL/GenBank/DDBJ databases">
        <authorList>
            <person name="Tafer H."/>
            <person name="Lopandic K."/>
        </authorList>
    </citation>
    <scope>NUCLEOTIDE SEQUENCE [LARGE SCALE GENOMIC DNA]</scope>
    <source>
        <strain evidence="4">CBS 366.77</strain>
    </source>
</reference>
<sequence length="647" mass="72298">MSNEHVIPGELEDTDSYDLAQVESEERESGPIQPVQSSIKAPDVKWKSSSRKAEEPLASGLSNEDLWLLIRRFNKQIYYVKALQDSAGQNLDLNRADDEQFPPEKLRMTVERFYTSVIVGLTEFFGHIARLRSWKEPGRTSIFCTIYFVAWFADLIIPVILGAIVALILCPPIRPFLFPPPRVQADSKKSDTKDSTTGASESYDSITGSPEAHKGEAAEHEAANLVNSVANIAMESAAGKYGQGVTEEPPDDSSKTDPTEVEEIAADVQTEDIPGDKTKKPMKRKVSQATEKTMRVLSDITDVYERFANILSPTPPFFLVVPRLRLAAIFVTLGLVTPFTSSYWTIKICAFAIGVGFFGDPVFNHAMSLLNSKIPDWKKYMNLHKVLLEGVPTNAQLTLTLLRIGEINSSPLPPPPGYQDNECDWPINRKKSKALISEQKHGQDLPLDLQRQYSNETPPDTKPKKRKFVFRVLKFVRRTIATAIKGHMAFDRAIAIAGSSHTKNLLGMLQNTHWKSSEFFGPLKFDAKFERKRGAAVIDSSKELPILYFTTYQSAGLDDLRIESRKKGSVLFQVPVTDIKELKKTEGLGWKGKLIVELTAGSKESADGLIVVSGTEPTQSFHLTGMRTRNQLFNRLIAMDAQFWESR</sequence>
<dbReference type="Proteomes" id="UP000266188">
    <property type="component" value="Unassembled WGS sequence"/>
</dbReference>
<dbReference type="OrthoDB" id="1708389at2759"/>
<feature type="region of interest" description="Disordered" evidence="1">
    <location>
        <begin position="240"/>
        <end position="286"/>
    </location>
</feature>
<protein>
    <submittedName>
        <fullName evidence="3">Uncharacterized protein</fullName>
    </submittedName>
</protein>
<feature type="region of interest" description="Disordered" evidence="1">
    <location>
        <begin position="1"/>
        <end position="47"/>
    </location>
</feature>
<keyword evidence="2" id="KW-0472">Membrane</keyword>
<dbReference type="AlphaFoldDB" id="A0A3A2Z971"/>
<dbReference type="STRING" id="2070753.A0A3A2Z971"/>
<organism evidence="3 4">
    <name type="scientific">Aspergillus sclerotialis</name>
    <dbReference type="NCBI Taxonomy" id="2070753"/>
    <lineage>
        <taxon>Eukaryota</taxon>
        <taxon>Fungi</taxon>
        <taxon>Dikarya</taxon>
        <taxon>Ascomycota</taxon>
        <taxon>Pezizomycotina</taxon>
        <taxon>Eurotiomycetes</taxon>
        <taxon>Eurotiomycetidae</taxon>
        <taxon>Eurotiales</taxon>
        <taxon>Aspergillaceae</taxon>
        <taxon>Aspergillus</taxon>
        <taxon>Aspergillus subgen. Polypaecilum</taxon>
    </lineage>
</organism>
<keyword evidence="2" id="KW-0812">Transmembrane</keyword>
<feature type="transmembrane region" description="Helical" evidence="2">
    <location>
        <begin position="143"/>
        <end position="169"/>
    </location>
</feature>
<feature type="compositionally biased region" description="Basic and acidic residues" evidence="1">
    <location>
        <begin position="185"/>
        <end position="194"/>
    </location>
</feature>
<gene>
    <name evidence="3" type="ORF">PHISCL_08205</name>
</gene>